<dbReference type="AlphaFoldDB" id="A0A857KZ51"/>
<evidence type="ECO:0000256" key="1">
    <source>
        <dbReference type="HAMAP-Rule" id="MF_00276"/>
    </source>
</evidence>
<keyword evidence="1" id="KW-0812">Transmembrane</keyword>
<dbReference type="HAMAP" id="MF_00276">
    <property type="entry name" value="KdpC"/>
    <property type="match status" value="1"/>
</dbReference>
<keyword evidence="1" id="KW-0406">Ion transport</keyword>
<organism evidence="2">
    <name type="scientific">Gordonia amarae</name>
    <dbReference type="NCBI Taxonomy" id="36821"/>
    <lineage>
        <taxon>Bacteria</taxon>
        <taxon>Bacillati</taxon>
        <taxon>Actinomycetota</taxon>
        <taxon>Actinomycetes</taxon>
        <taxon>Mycobacteriales</taxon>
        <taxon>Gordoniaceae</taxon>
        <taxon>Gordonia</taxon>
    </lineage>
</organism>
<comment type="subcellular location">
    <subcellularLocation>
        <location evidence="1">Cell membrane</location>
        <topology evidence="1">Single-pass membrane protein</topology>
    </subcellularLocation>
</comment>
<proteinExistence type="inferred from homology"/>
<keyword evidence="1" id="KW-0630">Potassium</keyword>
<comment type="function">
    <text evidence="1">Part of the high-affinity ATP-driven potassium transport (or Kdp) system, which catalyzes the hydrolysis of ATP coupled with the electrogenic transport of potassium into the cytoplasm. This subunit acts as a catalytic chaperone that increases the ATP-binding affinity of the ATP-hydrolyzing subunit KdpB by the formation of a transient KdpB/KdpC/ATP ternary complex.</text>
</comment>
<keyword evidence="1" id="KW-1133">Transmembrane helix</keyword>
<dbReference type="InterPro" id="IPR003820">
    <property type="entry name" value="KdpC"/>
</dbReference>
<dbReference type="EMBL" id="CP045810">
    <property type="protein sequence ID" value="QHN40406.1"/>
    <property type="molecule type" value="Genomic_DNA"/>
</dbReference>
<keyword evidence="1" id="KW-0472">Membrane</keyword>
<sequence length="208" mass="21387">MNTVSSWLRQCVVGLSILLAMTLILGAGYPALVWAVSRVGSTSAEGSQVTDAGGCAVGSSLIGVDPRVQAGQPDKYLHARVLGSVDDPMAPGDPSASAASNQGPGSDKLAGWIDARRLIIATREGVTPAQVPPDAVTGSGSGLDPDISQAYAELQVPRIARENQISQERVRALIKAHTDGRQLGFLGQPGVNVLQVNVGLGLTAPNCD</sequence>
<dbReference type="PANTHER" id="PTHR30042:SF2">
    <property type="entry name" value="POTASSIUM-TRANSPORTING ATPASE KDPC SUBUNIT"/>
    <property type="match status" value="1"/>
</dbReference>
<comment type="subunit">
    <text evidence="1">The system is composed of three essential subunits: KdpA, KdpB and KdpC.</text>
</comment>
<dbReference type="GO" id="GO:0005886">
    <property type="term" value="C:plasma membrane"/>
    <property type="evidence" value="ECO:0007669"/>
    <property type="project" value="UniProtKB-SubCell"/>
</dbReference>
<dbReference type="PANTHER" id="PTHR30042">
    <property type="entry name" value="POTASSIUM-TRANSPORTING ATPASE C CHAIN"/>
    <property type="match status" value="1"/>
</dbReference>
<dbReference type="RefSeq" id="WP_005182538.1">
    <property type="nucleotide sequence ID" value="NZ_CP045804.1"/>
</dbReference>
<comment type="similarity">
    <text evidence="1">Belongs to the KdpC family.</text>
</comment>
<dbReference type="GO" id="GO:0005524">
    <property type="term" value="F:ATP binding"/>
    <property type="evidence" value="ECO:0007669"/>
    <property type="project" value="UniProtKB-UniRule"/>
</dbReference>
<protein>
    <recommendedName>
        <fullName evidence="1">Potassium-transporting ATPase KdpC subunit</fullName>
    </recommendedName>
    <alternativeName>
        <fullName evidence="1">ATP phosphohydrolase [potassium-transporting] C chain</fullName>
    </alternativeName>
    <alternativeName>
        <fullName evidence="1">Potassium-binding and translocating subunit C</fullName>
    </alternativeName>
    <alternativeName>
        <fullName evidence="1">Potassium-translocating ATPase C chain</fullName>
    </alternativeName>
</protein>
<keyword evidence="1" id="KW-0547">Nucleotide-binding</keyword>
<keyword evidence="1" id="KW-0813">Transport</keyword>
<dbReference type="GO" id="GO:0008556">
    <property type="term" value="F:P-type potassium transmembrane transporter activity"/>
    <property type="evidence" value="ECO:0007669"/>
    <property type="project" value="InterPro"/>
</dbReference>
<accession>A0A857KZ51</accession>
<dbReference type="PIRSF" id="PIRSF001296">
    <property type="entry name" value="K_ATPase_KdpC"/>
    <property type="match status" value="1"/>
</dbReference>
<keyword evidence="1" id="KW-0633">Potassium transport</keyword>
<reference evidence="2" key="1">
    <citation type="journal article" date="2021" name="Nat. Microbiol.">
        <title>Cocultivation of an ultrasmall environmental parasitic bacterium with lytic ability against bacteria associated with wastewater foams.</title>
        <authorList>
            <person name="Batinovic S."/>
            <person name="Rose J.J.A."/>
            <person name="Ratcliffe J."/>
            <person name="Seviour R.J."/>
            <person name="Petrovski S."/>
        </authorList>
    </citation>
    <scope>NUCLEOTIDE SEQUENCE</scope>
    <source>
        <strain evidence="2">CON44</strain>
    </source>
</reference>
<keyword evidence="1" id="KW-1003">Cell membrane</keyword>
<name>A0A857KZ51_9ACTN</name>
<gene>
    <name evidence="1" type="primary">kdpC</name>
    <name evidence="2" type="ORF">GII30_15745</name>
</gene>
<evidence type="ECO:0000313" key="2">
    <source>
        <dbReference type="EMBL" id="QHN40406.1"/>
    </source>
</evidence>
<keyword evidence="1" id="KW-0067">ATP-binding</keyword>
<dbReference type="Pfam" id="PF02669">
    <property type="entry name" value="KdpC"/>
    <property type="match status" value="1"/>
</dbReference>